<dbReference type="EMBL" id="JAVDTP010000018">
    <property type="protein sequence ID" value="MDR6753812.1"/>
    <property type="molecule type" value="Genomic_DNA"/>
</dbReference>
<comment type="caution">
    <text evidence="1">The sequence shown here is derived from an EMBL/GenBank/DDBJ whole genome shotgun (WGS) entry which is preliminary data.</text>
</comment>
<reference evidence="1" key="1">
    <citation type="submission" date="2023-07" db="EMBL/GenBank/DDBJ databases">
        <title>Sorghum-associated microbial communities from plants grown in Nebraska, USA.</title>
        <authorList>
            <person name="Schachtman D."/>
        </authorList>
    </citation>
    <scope>NUCLEOTIDE SEQUENCE</scope>
    <source>
        <strain evidence="1">BE73</strain>
    </source>
</reference>
<sequence>MTRYPLADLVVALAQLYPTADNYRDYRVATDHLAVEGWIDHWALPVAQPTPGEVATAAQAARALEPLRRDLRDTQAMVDERLQMHSRAVAWGNITAADEITRELNEDLKPYMEDLKNAANSA</sequence>
<gene>
    <name evidence="1" type="ORF">J2Y01_004337</name>
</gene>
<protein>
    <submittedName>
        <fullName evidence="1">Uncharacterized protein</fullName>
    </submittedName>
</protein>
<evidence type="ECO:0000313" key="2">
    <source>
        <dbReference type="Proteomes" id="UP001252370"/>
    </source>
</evidence>
<name>A0ACC6KN05_9DEIO</name>
<dbReference type="Proteomes" id="UP001252370">
    <property type="component" value="Unassembled WGS sequence"/>
</dbReference>
<keyword evidence="2" id="KW-1185">Reference proteome</keyword>
<proteinExistence type="predicted"/>
<organism evidence="1 2">
    <name type="scientific">Deinococcus soli</name>
    <name type="common">ex Cha et al. 2016</name>
    <dbReference type="NCBI Taxonomy" id="1309411"/>
    <lineage>
        <taxon>Bacteria</taxon>
        <taxon>Thermotogati</taxon>
        <taxon>Deinococcota</taxon>
        <taxon>Deinococci</taxon>
        <taxon>Deinococcales</taxon>
        <taxon>Deinococcaceae</taxon>
        <taxon>Deinococcus</taxon>
    </lineage>
</organism>
<accession>A0ACC6KN05</accession>
<evidence type="ECO:0000313" key="1">
    <source>
        <dbReference type="EMBL" id="MDR6753812.1"/>
    </source>
</evidence>